<dbReference type="EMBL" id="BJLP01000001">
    <property type="protein sequence ID" value="GEA79707.1"/>
    <property type="molecule type" value="Genomic_DNA"/>
</dbReference>
<name>A0A4Y3K6Z9_CELUD</name>
<dbReference type="Gene3D" id="3.30.530.20">
    <property type="match status" value="1"/>
</dbReference>
<evidence type="ECO:0000313" key="1">
    <source>
        <dbReference type="EMBL" id="GEA79707.1"/>
    </source>
</evidence>
<dbReference type="SUPFAM" id="SSF55961">
    <property type="entry name" value="Bet v1-like"/>
    <property type="match status" value="1"/>
</dbReference>
<keyword evidence="2" id="KW-1185">Reference proteome</keyword>
<evidence type="ECO:0000313" key="2">
    <source>
        <dbReference type="Proteomes" id="UP000315842"/>
    </source>
</evidence>
<accession>A0A4Y3K6Z9</accession>
<dbReference type="InterPro" id="IPR023393">
    <property type="entry name" value="START-like_dom_sf"/>
</dbReference>
<comment type="caution">
    <text evidence="1">The sequence shown here is derived from an EMBL/GenBank/DDBJ whole genome shotgun (WGS) entry which is preliminary data.</text>
</comment>
<dbReference type="Pfam" id="PF10604">
    <property type="entry name" value="Polyketide_cyc2"/>
    <property type="match status" value="1"/>
</dbReference>
<dbReference type="InterPro" id="IPR019587">
    <property type="entry name" value="Polyketide_cyclase/dehydratase"/>
</dbReference>
<reference evidence="1 2" key="1">
    <citation type="submission" date="2019-06" db="EMBL/GenBank/DDBJ databases">
        <title>Whole genome shotgun sequence of Cellulomonas uda NBRC 3747.</title>
        <authorList>
            <person name="Hosoyama A."/>
            <person name="Uohara A."/>
            <person name="Ohji S."/>
            <person name="Ichikawa N."/>
        </authorList>
    </citation>
    <scope>NUCLEOTIDE SEQUENCE [LARGE SCALE GENOMIC DNA]</scope>
    <source>
        <strain evidence="1 2">NBRC 3747</strain>
    </source>
</reference>
<proteinExistence type="predicted"/>
<protein>
    <recommendedName>
        <fullName evidence="3">Polyketide cyclase</fullName>
    </recommendedName>
</protein>
<sequence length="185" mass="20328">MTIIDSSPLFTAAESIELDLSPDEVYDAVSDLARSGDWSPECRGGVWTGEPGAVGSVFRGENYRAEDVVGWAPLVRGTWYTEAEVVEAERPVRFAWAMRTHAGTTQDSIWGFRVEPGATGCVLTHDYVMTRATEGIHKIVADLDEEARVRFVREWGDKIVDDVRRTLKSIKAVLEAQPARAGSGA</sequence>
<gene>
    <name evidence="1" type="ORF">CUD01_01510</name>
</gene>
<dbReference type="RefSeq" id="WP_141317889.1">
    <property type="nucleotide sequence ID" value="NZ_BJLP01000001.1"/>
</dbReference>
<organism evidence="1 2">
    <name type="scientific">Cellulomonas uda</name>
    <dbReference type="NCBI Taxonomy" id="1714"/>
    <lineage>
        <taxon>Bacteria</taxon>
        <taxon>Bacillati</taxon>
        <taxon>Actinomycetota</taxon>
        <taxon>Actinomycetes</taxon>
        <taxon>Micrococcales</taxon>
        <taxon>Cellulomonadaceae</taxon>
        <taxon>Cellulomonas</taxon>
    </lineage>
</organism>
<dbReference type="AlphaFoldDB" id="A0A4Y3K6Z9"/>
<dbReference type="CDD" id="cd07812">
    <property type="entry name" value="SRPBCC"/>
    <property type="match status" value="1"/>
</dbReference>
<dbReference type="Proteomes" id="UP000315842">
    <property type="component" value="Unassembled WGS sequence"/>
</dbReference>
<evidence type="ECO:0008006" key="3">
    <source>
        <dbReference type="Google" id="ProtNLM"/>
    </source>
</evidence>